<gene>
    <name evidence="2" type="ORF">K505DRAFT_216909</name>
</gene>
<dbReference type="EMBL" id="MU001784">
    <property type="protein sequence ID" value="KAF2798453.1"/>
    <property type="molecule type" value="Genomic_DNA"/>
</dbReference>
<dbReference type="OrthoDB" id="3782277at2759"/>
<dbReference type="Proteomes" id="UP000799757">
    <property type="component" value="Unassembled WGS sequence"/>
</dbReference>
<evidence type="ECO:0008006" key="4">
    <source>
        <dbReference type="Google" id="ProtNLM"/>
    </source>
</evidence>
<feature type="non-terminal residue" evidence="2">
    <location>
        <position position="161"/>
    </location>
</feature>
<reference evidence="2" key="1">
    <citation type="journal article" date="2020" name="Stud. Mycol.">
        <title>101 Dothideomycetes genomes: a test case for predicting lifestyles and emergence of pathogens.</title>
        <authorList>
            <person name="Haridas S."/>
            <person name="Albert R."/>
            <person name="Binder M."/>
            <person name="Bloem J."/>
            <person name="Labutti K."/>
            <person name="Salamov A."/>
            <person name="Andreopoulos B."/>
            <person name="Baker S."/>
            <person name="Barry K."/>
            <person name="Bills G."/>
            <person name="Bluhm B."/>
            <person name="Cannon C."/>
            <person name="Castanera R."/>
            <person name="Culley D."/>
            <person name="Daum C."/>
            <person name="Ezra D."/>
            <person name="Gonzalez J."/>
            <person name="Henrissat B."/>
            <person name="Kuo A."/>
            <person name="Liang C."/>
            <person name="Lipzen A."/>
            <person name="Lutzoni F."/>
            <person name="Magnuson J."/>
            <person name="Mondo S."/>
            <person name="Nolan M."/>
            <person name="Ohm R."/>
            <person name="Pangilinan J."/>
            <person name="Park H.-J."/>
            <person name="Ramirez L."/>
            <person name="Alfaro M."/>
            <person name="Sun H."/>
            <person name="Tritt A."/>
            <person name="Yoshinaga Y."/>
            <person name="Zwiers L.-H."/>
            <person name="Turgeon B."/>
            <person name="Goodwin S."/>
            <person name="Spatafora J."/>
            <person name="Crous P."/>
            <person name="Grigoriev I."/>
        </authorList>
    </citation>
    <scope>NUCLEOTIDE SEQUENCE</scope>
    <source>
        <strain evidence="2">CBS 109.77</strain>
    </source>
</reference>
<proteinExistence type="predicted"/>
<keyword evidence="3" id="KW-1185">Reference proteome</keyword>
<protein>
    <recommendedName>
        <fullName evidence="4">AA1-like domain-containing protein</fullName>
    </recommendedName>
</protein>
<dbReference type="AlphaFoldDB" id="A0A6A6XQM5"/>
<evidence type="ECO:0000313" key="2">
    <source>
        <dbReference type="EMBL" id="KAF2798453.1"/>
    </source>
</evidence>
<organism evidence="2 3">
    <name type="scientific">Melanomma pulvis-pyrius CBS 109.77</name>
    <dbReference type="NCBI Taxonomy" id="1314802"/>
    <lineage>
        <taxon>Eukaryota</taxon>
        <taxon>Fungi</taxon>
        <taxon>Dikarya</taxon>
        <taxon>Ascomycota</taxon>
        <taxon>Pezizomycotina</taxon>
        <taxon>Dothideomycetes</taxon>
        <taxon>Pleosporomycetidae</taxon>
        <taxon>Pleosporales</taxon>
        <taxon>Melanommataceae</taxon>
        <taxon>Melanomma</taxon>
    </lineage>
</organism>
<evidence type="ECO:0000313" key="3">
    <source>
        <dbReference type="Proteomes" id="UP000799757"/>
    </source>
</evidence>
<feature type="non-terminal residue" evidence="2">
    <location>
        <position position="1"/>
    </location>
</feature>
<feature type="chain" id="PRO_5025454140" description="AA1-like domain-containing protein" evidence="1">
    <location>
        <begin position="16"/>
        <end position="161"/>
    </location>
</feature>
<evidence type="ECO:0000256" key="1">
    <source>
        <dbReference type="SAM" id="SignalP"/>
    </source>
</evidence>
<name>A0A6A6XQM5_9PLEO</name>
<feature type="signal peptide" evidence="1">
    <location>
        <begin position="1"/>
        <end position="15"/>
    </location>
</feature>
<accession>A0A6A6XQM5</accession>
<sequence length="161" mass="17774">SALLLATLLPLLTSATPLLPRQTTTPAPEFTLHVGSFSAFMADPYVDGAQSNLTFHVSDTRPGLEAEVDCVIPPTFFNLYAISALFDFCGDRSLDVTYRYGETGLTVRRGWRVNETTYLTGSSTQNTNWIEQGPGANVTVYPDGKMFARKSEWLFPVTRVQ</sequence>
<keyword evidence="1" id="KW-0732">Signal</keyword>